<keyword evidence="1" id="KW-0175">Coiled coil</keyword>
<dbReference type="Pfam" id="PF13817">
    <property type="entry name" value="DDE_Tnp_IS66_C"/>
    <property type="match status" value="1"/>
</dbReference>
<dbReference type="PANTHER" id="PTHR33678:SF1">
    <property type="entry name" value="BLL1576 PROTEIN"/>
    <property type="match status" value="1"/>
</dbReference>
<dbReference type="InterPro" id="IPR024463">
    <property type="entry name" value="Transposase_TnpC_homeodom"/>
</dbReference>
<dbReference type="InterPro" id="IPR039552">
    <property type="entry name" value="IS66_C"/>
</dbReference>
<evidence type="ECO:0000313" key="6">
    <source>
        <dbReference type="Proteomes" id="UP000474957"/>
    </source>
</evidence>
<feature type="domain" description="Transposase TnpC homeodomain" evidence="3">
    <location>
        <begin position="45"/>
        <end position="121"/>
    </location>
</feature>
<sequence length="553" mass="61507">MSETASEIAGLRAALAASEARAEAAESELAQARAVVSTSEAMIKHLRLEIAKLRREQYGRSSERRARLIDQMELQLEELEAAATEDELVAEMVARTTPVAGVQRRRPARKPFPEHLPRERVVIEAPTTCTCCGSDRIVKMGEDGEPLCAIGSRTMASDTLEVIPRQWKVVQTVREKSPCRHCEKISQAPAPFHPTPRGWAGPNLLATILLEKFGRHQPLNRQAERYAREGVELSLSTLADQVGACAAALAPVHALIREHVLKAERLHGDDTTVPLLAKGGTKTARPWTCVRDDRPFAGGAPPAALFHFSRDREMAHPNRHLAGWQGVLQADAYGGYNDLYRDDRDPGPVESALCWSHARRKFFELADIKGNVRKRKPAHDISPVALEAVTRIDALFDVERQINGLDATSRLAARQRLSRPLVKELHDWMRAERDTMSKHNPVAKAIAYVFKADRWEAFTRFLENGRVCITNNAAERALRGVALGRKSWLFAGSERGGDRAAFMYSLIVTAKMNDIDPQAWLADVLARLPDMTASQVPTLLPWNWKPSEVRQAA</sequence>
<evidence type="ECO:0000259" key="2">
    <source>
        <dbReference type="Pfam" id="PF03050"/>
    </source>
</evidence>
<evidence type="ECO:0000259" key="3">
    <source>
        <dbReference type="Pfam" id="PF13007"/>
    </source>
</evidence>
<dbReference type="EMBL" id="WIND01000008">
    <property type="protein sequence ID" value="MSU90339.1"/>
    <property type="molecule type" value="Genomic_DNA"/>
</dbReference>
<dbReference type="Proteomes" id="UP000474957">
    <property type="component" value="Unassembled WGS sequence"/>
</dbReference>
<dbReference type="InterPro" id="IPR004291">
    <property type="entry name" value="Transposase_IS66_central"/>
</dbReference>
<dbReference type="RefSeq" id="WP_154446826.1">
    <property type="nucleotide sequence ID" value="NZ_WIND01000008.1"/>
</dbReference>
<dbReference type="NCBIfam" id="NF033517">
    <property type="entry name" value="transpos_IS66"/>
    <property type="match status" value="1"/>
</dbReference>
<reference evidence="5 6" key="1">
    <citation type="submission" date="2019-10" db="EMBL/GenBank/DDBJ databases">
        <title>Cognatihalovulum marinum gen. nov. sp. nov., a new member of the family Rhodobacteraceae isolated from deep seawater of the Northwest Indian Ocean.</title>
        <authorList>
            <person name="Ruan C."/>
            <person name="Wang J."/>
            <person name="Zheng X."/>
            <person name="Song L."/>
            <person name="Zhu Y."/>
            <person name="Huang Y."/>
            <person name="Lu Z."/>
            <person name="Du W."/>
            <person name="Huang L."/>
            <person name="Dai X."/>
        </authorList>
    </citation>
    <scope>NUCLEOTIDE SEQUENCE [LARGE SCALE GENOMIC DNA]</scope>
    <source>
        <strain evidence="5 6">2CG4</strain>
    </source>
</reference>
<organism evidence="5 6">
    <name type="scientific">Halovulum marinum</name>
    <dbReference type="NCBI Taxonomy" id="2662447"/>
    <lineage>
        <taxon>Bacteria</taxon>
        <taxon>Pseudomonadati</taxon>
        <taxon>Pseudomonadota</taxon>
        <taxon>Alphaproteobacteria</taxon>
        <taxon>Rhodobacterales</taxon>
        <taxon>Paracoccaceae</taxon>
        <taxon>Halovulum</taxon>
    </lineage>
</organism>
<feature type="domain" description="Transposase IS66 central" evidence="2">
    <location>
        <begin position="197"/>
        <end position="498"/>
    </location>
</feature>
<evidence type="ECO:0000259" key="4">
    <source>
        <dbReference type="Pfam" id="PF13817"/>
    </source>
</evidence>
<dbReference type="Pfam" id="PF13007">
    <property type="entry name" value="LZ_Tnp_IS66"/>
    <property type="match status" value="1"/>
</dbReference>
<gene>
    <name evidence="5" type="ORF">GE300_12035</name>
</gene>
<protein>
    <submittedName>
        <fullName evidence="5">IS66 family transposase</fullName>
    </submittedName>
</protein>
<feature type="domain" description="Transposase IS66 C-terminal" evidence="4">
    <location>
        <begin position="505"/>
        <end position="542"/>
    </location>
</feature>
<evidence type="ECO:0000256" key="1">
    <source>
        <dbReference type="SAM" id="Coils"/>
    </source>
</evidence>
<evidence type="ECO:0000313" key="5">
    <source>
        <dbReference type="EMBL" id="MSU90339.1"/>
    </source>
</evidence>
<proteinExistence type="predicted"/>
<dbReference type="InterPro" id="IPR052344">
    <property type="entry name" value="Transposase-related"/>
</dbReference>
<feature type="coiled-coil region" evidence="1">
    <location>
        <begin position="8"/>
        <end position="89"/>
    </location>
</feature>
<accession>A0A6L5Z216</accession>
<dbReference type="Pfam" id="PF03050">
    <property type="entry name" value="DDE_Tnp_IS66"/>
    <property type="match status" value="1"/>
</dbReference>
<name>A0A6L5Z216_9RHOB</name>
<dbReference type="AlphaFoldDB" id="A0A6L5Z216"/>
<comment type="caution">
    <text evidence="5">The sequence shown here is derived from an EMBL/GenBank/DDBJ whole genome shotgun (WGS) entry which is preliminary data.</text>
</comment>
<dbReference type="PANTHER" id="PTHR33678">
    <property type="entry name" value="BLL1576 PROTEIN"/>
    <property type="match status" value="1"/>
</dbReference>
<keyword evidence="6" id="KW-1185">Reference proteome</keyword>